<dbReference type="AlphaFoldDB" id="A0A382C2R6"/>
<dbReference type="Pfam" id="PF13620">
    <property type="entry name" value="CarboxypepD_reg"/>
    <property type="match status" value="1"/>
</dbReference>
<dbReference type="SUPFAM" id="SSF49464">
    <property type="entry name" value="Carboxypeptidase regulatory domain-like"/>
    <property type="match status" value="1"/>
</dbReference>
<sequence>MKSLRNLFFVAVLIAVPAFAQELTSDITGTVSNSAGNPISGASVTVTYTPTNSSTTKSTNSDGRFSAGGLKPGGPYNIQVRSGSYNTESIDGLTLIVGDTKRLTFVLESIDEVVVVAEAGTRLDTGYGFGTALTSEDIEKSVSVNR</sequence>
<name>A0A382C2R6_9ZZZZ</name>
<protein>
    <recommendedName>
        <fullName evidence="2">Carboxypeptidase regulatory-like domain-containing protein</fullName>
    </recommendedName>
</protein>
<proteinExistence type="predicted"/>
<organism evidence="1">
    <name type="scientific">marine metagenome</name>
    <dbReference type="NCBI Taxonomy" id="408172"/>
    <lineage>
        <taxon>unclassified sequences</taxon>
        <taxon>metagenomes</taxon>
        <taxon>ecological metagenomes</taxon>
    </lineage>
</organism>
<gene>
    <name evidence="1" type="ORF">METZ01_LOCUS173200</name>
</gene>
<dbReference type="Gene3D" id="2.60.40.1120">
    <property type="entry name" value="Carboxypeptidase-like, regulatory domain"/>
    <property type="match status" value="1"/>
</dbReference>
<evidence type="ECO:0000313" key="1">
    <source>
        <dbReference type="EMBL" id="SVB20346.1"/>
    </source>
</evidence>
<reference evidence="1" key="1">
    <citation type="submission" date="2018-05" db="EMBL/GenBank/DDBJ databases">
        <authorList>
            <person name="Lanie J.A."/>
            <person name="Ng W.-L."/>
            <person name="Kazmierczak K.M."/>
            <person name="Andrzejewski T.M."/>
            <person name="Davidsen T.M."/>
            <person name="Wayne K.J."/>
            <person name="Tettelin H."/>
            <person name="Glass J.I."/>
            <person name="Rusch D."/>
            <person name="Podicherti R."/>
            <person name="Tsui H.-C.T."/>
            <person name="Winkler M.E."/>
        </authorList>
    </citation>
    <scope>NUCLEOTIDE SEQUENCE</scope>
</reference>
<evidence type="ECO:0008006" key="2">
    <source>
        <dbReference type="Google" id="ProtNLM"/>
    </source>
</evidence>
<accession>A0A382C2R6</accession>
<dbReference type="InterPro" id="IPR008969">
    <property type="entry name" value="CarboxyPept-like_regulatory"/>
</dbReference>
<feature type="non-terminal residue" evidence="1">
    <location>
        <position position="146"/>
    </location>
</feature>
<dbReference type="EMBL" id="UINC01032531">
    <property type="protein sequence ID" value="SVB20346.1"/>
    <property type="molecule type" value="Genomic_DNA"/>
</dbReference>